<keyword evidence="2" id="KW-0813">Transport</keyword>
<accession>A0A5S9QYC3</accession>
<dbReference type="Gene3D" id="3.30.1330.60">
    <property type="entry name" value="OmpA-like domain"/>
    <property type="match status" value="1"/>
</dbReference>
<evidence type="ECO:0000256" key="11">
    <source>
        <dbReference type="SAM" id="MobiDB-lite"/>
    </source>
</evidence>
<evidence type="ECO:0000256" key="7">
    <source>
        <dbReference type="ARBA" id="ARBA00023114"/>
    </source>
</evidence>
<dbReference type="GO" id="GO:0009279">
    <property type="term" value="C:cell outer membrane"/>
    <property type="evidence" value="ECO:0007669"/>
    <property type="project" value="UniProtKB-SubCell"/>
</dbReference>
<dbReference type="PANTHER" id="PTHR30329">
    <property type="entry name" value="STATOR ELEMENT OF FLAGELLAR MOTOR COMPLEX"/>
    <property type="match status" value="1"/>
</dbReference>
<evidence type="ECO:0000256" key="3">
    <source>
        <dbReference type="ARBA" id="ARBA00022452"/>
    </source>
</evidence>
<dbReference type="Pfam" id="PF00691">
    <property type="entry name" value="OmpA"/>
    <property type="match status" value="1"/>
</dbReference>
<comment type="subcellular location">
    <subcellularLocation>
        <location evidence="1">Cell outer membrane</location>
        <topology evidence="1">Multi-pass membrane protein</topology>
    </subcellularLocation>
</comment>
<evidence type="ECO:0000256" key="5">
    <source>
        <dbReference type="ARBA" id="ARBA00022729"/>
    </source>
</evidence>
<keyword evidence="8 10" id="KW-0472">Membrane</keyword>
<evidence type="ECO:0000256" key="2">
    <source>
        <dbReference type="ARBA" id="ARBA00022448"/>
    </source>
</evidence>
<sequence length="401" mass="42742">MNKTKSVSGFLAAALSLGALNAAQVSAEGVDGYVGAGAGYFNHDIADREFDLRTKDNSSGAWQVFGGLDFADYFGAEIYYSDLGNTRFKNIAGSVDYAAYGASFLGYWPMNHNDWALYARIGIAGIEQEGQNLPIKKSVHTRASGGVGVRWNFNPNWFTRFEIDTYGSDHQGAFLSLAYHFGSSTAKKAVAQTQPAVAQTQPAVAQAVEPQQQQINDAADQASKDMNREINQELDKTAAAATAATTAAVVVTAETMDTDGDGIVDAKDNCGKTPAGITVDETGCASFQGSFEGVQFESGSSTLKPSSYEELDEIAAALNLYPNVKLAVAAHSDASGAADANLRLSQKRAESVVAYLQGKGVESERMEAKGFGEEQPIASNDNAEGRAKNRRVEFTVEQREL</sequence>
<dbReference type="OrthoDB" id="9782229at2"/>
<dbReference type="PROSITE" id="PS51123">
    <property type="entry name" value="OMPA_2"/>
    <property type="match status" value="1"/>
</dbReference>
<name>A0A5S9QYC3_9GAMM</name>
<dbReference type="PANTHER" id="PTHR30329:SF21">
    <property type="entry name" value="LIPOPROTEIN YIAD-RELATED"/>
    <property type="match status" value="1"/>
</dbReference>
<dbReference type="Proteomes" id="UP000441399">
    <property type="component" value="Unassembled WGS sequence"/>
</dbReference>
<dbReference type="SUPFAM" id="SSF103647">
    <property type="entry name" value="TSP type-3 repeat"/>
    <property type="match status" value="1"/>
</dbReference>
<keyword evidence="5 12" id="KW-0732">Signal</keyword>
<evidence type="ECO:0000313" key="15">
    <source>
        <dbReference type="Proteomes" id="UP000441399"/>
    </source>
</evidence>
<dbReference type="InterPro" id="IPR050330">
    <property type="entry name" value="Bact_OuterMem_StrucFunc"/>
</dbReference>
<evidence type="ECO:0000256" key="12">
    <source>
        <dbReference type="SAM" id="SignalP"/>
    </source>
</evidence>
<dbReference type="InterPro" id="IPR006664">
    <property type="entry name" value="OMP_bac"/>
</dbReference>
<feature type="compositionally biased region" description="Basic and acidic residues" evidence="11">
    <location>
        <begin position="383"/>
        <end position="401"/>
    </location>
</feature>
<keyword evidence="3" id="KW-1134">Transmembrane beta strand</keyword>
<dbReference type="GO" id="GO:0015288">
    <property type="term" value="F:porin activity"/>
    <property type="evidence" value="ECO:0007669"/>
    <property type="project" value="UniProtKB-KW"/>
</dbReference>
<dbReference type="InterPro" id="IPR011250">
    <property type="entry name" value="OMP/PagP_B-barrel"/>
</dbReference>
<reference evidence="14 15" key="1">
    <citation type="submission" date="2019-11" db="EMBL/GenBank/DDBJ databases">
        <authorList>
            <person name="Holert J."/>
        </authorList>
    </citation>
    <scope>NUCLEOTIDE SEQUENCE [LARGE SCALE GENOMIC DNA]</scope>
    <source>
        <strain evidence="14">SB11_3</strain>
    </source>
</reference>
<evidence type="ECO:0000256" key="6">
    <source>
        <dbReference type="ARBA" id="ARBA00023065"/>
    </source>
</evidence>
<keyword evidence="4" id="KW-0812">Transmembrane</keyword>
<keyword evidence="6" id="KW-0406">Ion transport</keyword>
<evidence type="ECO:0000256" key="8">
    <source>
        <dbReference type="ARBA" id="ARBA00023136"/>
    </source>
</evidence>
<dbReference type="SUPFAM" id="SSF56925">
    <property type="entry name" value="OMPA-like"/>
    <property type="match status" value="1"/>
</dbReference>
<keyword evidence="15" id="KW-1185">Reference proteome</keyword>
<dbReference type="GO" id="GO:0046930">
    <property type="term" value="C:pore complex"/>
    <property type="evidence" value="ECO:0007669"/>
    <property type="project" value="UniProtKB-KW"/>
</dbReference>
<evidence type="ECO:0000256" key="1">
    <source>
        <dbReference type="ARBA" id="ARBA00004571"/>
    </source>
</evidence>
<dbReference type="InterPro" id="IPR006665">
    <property type="entry name" value="OmpA-like"/>
</dbReference>
<dbReference type="SUPFAM" id="SSF103088">
    <property type="entry name" value="OmpA-like"/>
    <property type="match status" value="1"/>
</dbReference>
<dbReference type="PRINTS" id="PR01021">
    <property type="entry name" value="OMPADOMAIN"/>
</dbReference>
<dbReference type="Pfam" id="PF13505">
    <property type="entry name" value="OMP_b-brl"/>
    <property type="match status" value="1"/>
</dbReference>
<feature type="region of interest" description="Disordered" evidence="11">
    <location>
        <begin position="366"/>
        <end position="401"/>
    </location>
</feature>
<keyword evidence="7" id="KW-0626">Porin</keyword>
<dbReference type="InterPro" id="IPR028974">
    <property type="entry name" value="TSP_type-3_rpt"/>
</dbReference>
<dbReference type="CDD" id="cd07185">
    <property type="entry name" value="OmpA_C-like"/>
    <property type="match status" value="1"/>
</dbReference>
<feature type="domain" description="OmpA-like" evidence="13">
    <location>
        <begin position="283"/>
        <end position="400"/>
    </location>
</feature>
<keyword evidence="9" id="KW-0998">Cell outer membrane</keyword>
<keyword evidence="14" id="KW-0449">Lipoprotein</keyword>
<gene>
    <name evidence="14" type="primary">yiaD_3</name>
    <name evidence="14" type="ORF">OPDIPICF_03138</name>
</gene>
<dbReference type="Gene3D" id="2.40.160.20">
    <property type="match status" value="1"/>
</dbReference>
<feature type="chain" id="PRO_5024991828" evidence="12">
    <location>
        <begin position="28"/>
        <end position="401"/>
    </location>
</feature>
<proteinExistence type="predicted"/>
<dbReference type="AlphaFoldDB" id="A0A5S9QYC3"/>
<protein>
    <submittedName>
        <fullName evidence="14">Putative lipoprotein YiaD</fullName>
    </submittedName>
</protein>
<dbReference type="GO" id="GO:0005509">
    <property type="term" value="F:calcium ion binding"/>
    <property type="evidence" value="ECO:0007669"/>
    <property type="project" value="InterPro"/>
</dbReference>
<dbReference type="GO" id="GO:0006811">
    <property type="term" value="P:monoatomic ion transport"/>
    <property type="evidence" value="ECO:0007669"/>
    <property type="project" value="UniProtKB-KW"/>
</dbReference>
<evidence type="ECO:0000256" key="10">
    <source>
        <dbReference type="PROSITE-ProRule" id="PRU00473"/>
    </source>
</evidence>
<dbReference type="InterPro" id="IPR027385">
    <property type="entry name" value="Beta-barrel_OMP"/>
</dbReference>
<feature type="signal peptide" evidence="12">
    <location>
        <begin position="1"/>
        <end position="27"/>
    </location>
</feature>
<evidence type="ECO:0000256" key="9">
    <source>
        <dbReference type="ARBA" id="ARBA00023237"/>
    </source>
</evidence>
<dbReference type="InterPro" id="IPR036737">
    <property type="entry name" value="OmpA-like_sf"/>
</dbReference>
<dbReference type="PRINTS" id="PR01023">
    <property type="entry name" value="NAFLGMOTY"/>
</dbReference>
<evidence type="ECO:0000256" key="4">
    <source>
        <dbReference type="ARBA" id="ARBA00022692"/>
    </source>
</evidence>
<evidence type="ECO:0000259" key="13">
    <source>
        <dbReference type="PROSITE" id="PS51123"/>
    </source>
</evidence>
<organism evidence="14 15">
    <name type="scientific">BD1-7 clade bacterium</name>
    <dbReference type="NCBI Taxonomy" id="2029982"/>
    <lineage>
        <taxon>Bacteria</taxon>
        <taxon>Pseudomonadati</taxon>
        <taxon>Pseudomonadota</taxon>
        <taxon>Gammaproteobacteria</taxon>
        <taxon>Cellvibrionales</taxon>
        <taxon>Spongiibacteraceae</taxon>
        <taxon>BD1-7 clade</taxon>
    </lineage>
</organism>
<dbReference type="EMBL" id="CACSIO010000060">
    <property type="protein sequence ID" value="CAA0124521.1"/>
    <property type="molecule type" value="Genomic_DNA"/>
</dbReference>
<evidence type="ECO:0000313" key="14">
    <source>
        <dbReference type="EMBL" id="CAA0124521.1"/>
    </source>
</evidence>